<dbReference type="InterPro" id="IPR014729">
    <property type="entry name" value="Rossmann-like_a/b/a_fold"/>
</dbReference>
<comment type="similarity">
    <text evidence="1">Belongs to the universal stress protein A family.</text>
</comment>
<dbReference type="Gene3D" id="3.40.50.620">
    <property type="entry name" value="HUPs"/>
    <property type="match status" value="1"/>
</dbReference>
<accession>A0ABN6MEK5</accession>
<dbReference type="PANTHER" id="PTHR46268">
    <property type="entry name" value="STRESS RESPONSE PROTEIN NHAX"/>
    <property type="match status" value="1"/>
</dbReference>
<name>A0ABN6MEK5_9ACTN</name>
<organism evidence="3 4">
    <name type="scientific">Raoultibacter timonensis</name>
    <dbReference type="NCBI Taxonomy" id="1907662"/>
    <lineage>
        <taxon>Bacteria</taxon>
        <taxon>Bacillati</taxon>
        <taxon>Actinomycetota</taxon>
        <taxon>Coriobacteriia</taxon>
        <taxon>Eggerthellales</taxon>
        <taxon>Eggerthellaceae</taxon>
        <taxon>Raoultibacter</taxon>
    </lineage>
</organism>
<dbReference type="Proteomes" id="UP001320544">
    <property type="component" value="Chromosome"/>
</dbReference>
<dbReference type="PANTHER" id="PTHR46268:SF6">
    <property type="entry name" value="UNIVERSAL STRESS PROTEIN UP12"/>
    <property type="match status" value="1"/>
</dbReference>
<dbReference type="InterPro" id="IPR006015">
    <property type="entry name" value="Universal_stress_UspA"/>
</dbReference>
<sequence length="158" mass="16923">MLYKTIVVPYDNSESAHAALIEAMKIATLDSDSTVRILHIVDTEQRVIDKLEAKSGTPDAPKPSSVALRALFDEVIHEADTELHEHIDPVIAVGGSRVGIDIVEETLPGDQIVAYAKDHEAGLIVMGSRGLGALRGILGSVSSHVLRTAPMPVMIVKQ</sequence>
<gene>
    <name evidence="3" type="ORF">CE91St30_04040</name>
</gene>
<evidence type="ECO:0000256" key="1">
    <source>
        <dbReference type="ARBA" id="ARBA00008791"/>
    </source>
</evidence>
<feature type="domain" description="UspA" evidence="2">
    <location>
        <begin position="3"/>
        <end position="157"/>
    </location>
</feature>
<dbReference type="PRINTS" id="PR01438">
    <property type="entry name" value="UNVRSLSTRESS"/>
</dbReference>
<keyword evidence="4" id="KW-1185">Reference proteome</keyword>
<dbReference type="EMBL" id="AP025564">
    <property type="protein sequence ID" value="BDE95071.1"/>
    <property type="molecule type" value="Genomic_DNA"/>
</dbReference>
<proteinExistence type="inferred from homology"/>
<dbReference type="CDD" id="cd00293">
    <property type="entry name" value="USP-like"/>
    <property type="match status" value="1"/>
</dbReference>
<evidence type="ECO:0000313" key="4">
    <source>
        <dbReference type="Proteomes" id="UP001320544"/>
    </source>
</evidence>
<protein>
    <submittedName>
        <fullName evidence="3">Universal stress protein</fullName>
    </submittedName>
</protein>
<dbReference type="SUPFAM" id="SSF52402">
    <property type="entry name" value="Adenine nucleotide alpha hydrolases-like"/>
    <property type="match status" value="1"/>
</dbReference>
<dbReference type="InterPro" id="IPR006016">
    <property type="entry name" value="UspA"/>
</dbReference>
<evidence type="ECO:0000313" key="3">
    <source>
        <dbReference type="EMBL" id="BDE95071.1"/>
    </source>
</evidence>
<dbReference type="Pfam" id="PF00582">
    <property type="entry name" value="Usp"/>
    <property type="match status" value="1"/>
</dbReference>
<evidence type="ECO:0000259" key="2">
    <source>
        <dbReference type="Pfam" id="PF00582"/>
    </source>
</evidence>
<reference evidence="3 4" key="1">
    <citation type="submission" date="2022-01" db="EMBL/GenBank/DDBJ databases">
        <title>Novel bile acid biosynthetic pathways are enriched in the microbiome of centenarians.</title>
        <authorList>
            <person name="Sato Y."/>
            <person name="Atarashi K."/>
            <person name="Plichta R.D."/>
            <person name="Arai Y."/>
            <person name="Sasajima S."/>
            <person name="Kearney M.S."/>
            <person name="Suda W."/>
            <person name="Takeshita K."/>
            <person name="Sasaki T."/>
            <person name="Okamoto S."/>
            <person name="Skelly N.A."/>
            <person name="Okamura Y."/>
            <person name="Vlamakis H."/>
            <person name="Li Y."/>
            <person name="Tanoue T."/>
            <person name="Takei H."/>
            <person name="Nittono H."/>
            <person name="Narushima S."/>
            <person name="Irie J."/>
            <person name="Itoh H."/>
            <person name="Moriya K."/>
            <person name="Sugiura Y."/>
            <person name="Suematsu M."/>
            <person name="Moritoki N."/>
            <person name="Shibata S."/>
            <person name="Littman R.D."/>
            <person name="Fischbach A.M."/>
            <person name="Uwamino Y."/>
            <person name="Inoue T."/>
            <person name="Honda A."/>
            <person name="Hattori M."/>
            <person name="Murai T."/>
            <person name="Xavier J.R."/>
            <person name="Hirose N."/>
            <person name="Honda K."/>
        </authorList>
    </citation>
    <scope>NUCLEOTIDE SEQUENCE [LARGE SCALE GENOMIC DNA]</scope>
    <source>
        <strain evidence="3 4">CE91-St30</strain>
    </source>
</reference>
<dbReference type="RefSeq" id="WP_244411560.1">
    <property type="nucleotide sequence ID" value="NZ_AP025564.1"/>
</dbReference>